<organism evidence="5 6">
    <name type="scientific">Halogeometricum rufum</name>
    <dbReference type="NCBI Taxonomy" id="553469"/>
    <lineage>
        <taxon>Archaea</taxon>
        <taxon>Methanobacteriati</taxon>
        <taxon>Methanobacteriota</taxon>
        <taxon>Stenosarchaea group</taxon>
        <taxon>Halobacteria</taxon>
        <taxon>Halobacteriales</taxon>
        <taxon>Haloferacaceae</taxon>
        <taxon>Halogeometricum</taxon>
    </lineage>
</organism>
<dbReference type="GO" id="GO:0016757">
    <property type="term" value="F:glycosyltransferase activity"/>
    <property type="evidence" value="ECO:0007669"/>
    <property type="project" value="UniProtKB-KW"/>
</dbReference>
<dbReference type="EMBL" id="FOYT01000006">
    <property type="protein sequence ID" value="SFR73542.1"/>
    <property type="molecule type" value="Genomic_DNA"/>
</dbReference>
<evidence type="ECO:0000256" key="3">
    <source>
        <dbReference type="ARBA" id="ARBA00022679"/>
    </source>
</evidence>
<dbReference type="OrthoDB" id="46222at2157"/>
<dbReference type="Gene3D" id="3.90.550.10">
    <property type="entry name" value="Spore Coat Polysaccharide Biosynthesis Protein SpsA, Chain A"/>
    <property type="match status" value="1"/>
</dbReference>
<evidence type="ECO:0000256" key="2">
    <source>
        <dbReference type="ARBA" id="ARBA00022676"/>
    </source>
</evidence>
<dbReference type="Pfam" id="PF00535">
    <property type="entry name" value="Glycos_transf_2"/>
    <property type="match status" value="1"/>
</dbReference>
<comment type="similarity">
    <text evidence="1">Belongs to the glycosyltransferase 2 family.</text>
</comment>
<evidence type="ECO:0000259" key="4">
    <source>
        <dbReference type="Pfam" id="PF00535"/>
    </source>
</evidence>
<dbReference type="SUPFAM" id="SSF53448">
    <property type="entry name" value="Nucleotide-diphospho-sugar transferases"/>
    <property type="match status" value="1"/>
</dbReference>
<evidence type="ECO:0000313" key="6">
    <source>
        <dbReference type="Proteomes" id="UP000198531"/>
    </source>
</evidence>
<name>A0A1I6J3E0_9EURY</name>
<dbReference type="STRING" id="553469.SAMN04487947_3998"/>
<feature type="domain" description="Glycosyltransferase 2-like" evidence="4">
    <location>
        <begin position="40"/>
        <end position="129"/>
    </location>
</feature>
<evidence type="ECO:0000313" key="5">
    <source>
        <dbReference type="EMBL" id="SFR73542.1"/>
    </source>
</evidence>
<gene>
    <name evidence="5" type="ORF">SAMN04487947_3998</name>
</gene>
<dbReference type="InterPro" id="IPR029044">
    <property type="entry name" value="Nucleotide-diphossugar_trans"/>
</dbReference>
<dbReference type="AlphaFoldDB" id="A0A1I6J3E0"/>
<reference evidence="6" key="1">
    <citation type="submission" date="2016-10" db="EMBL/GenBank/DDBJ databases">
        <authorList>
            <person name="Varghese N."/>
            <person name="Submissions S."/>
        </authorList>
    </citation>
    <scope>NUCLEOTIDE SEQUENCE [LARGE SCALE GENOMIC DNA]</scope>
    <source>
        <strain evidence="6">CGMCC 1.7736</strain>
    </source>
</reference>
<proteinExistence type="inferred from homology"/>
<dbReference type="PANTHER" id="PTHR43179:SF12">
    <property type="entry name" value="GALACTOFURANOSYLTRANSFERASE GLFT2"/>
    <property type="match status" value="1"/>
</dbReference>
<keyword evidence="6" id="KW-1185">Reference proteome</keyword>
<sequence length="257" mass="28677">MVDISIIIPTLETDPTFGWEQQLEAAAVEGEVVLRDDPTASAARNAGIREASADKLVFLDDDSDPQEGYFERVSALLDDHPAVTGRIVDTGARITRDLSNQYDQGDEAHVTETVVGCNMAIRRSVLEDVGGFDERLPYGHEETELADRISERYDFWYDPDLVVAHPFADSLLDYYGKAYRHGREAVPYYLIRGENVHSRILTQALVPTNYLGDSLRGTLFAATSQVVRTVGLLQGYRKYVRGGRSSAYTGRRNPLDE</sequence>
<evidence type="ECO:0000256" key="1">
    <source>
        <dbReference type="ARBA" id="ARBA00006739"/>
    </source>
</evidence>
<dbReference type="RefSeq" id="WP_089810981.1">
    <property type="nucleotide sequence ID" value="NZ_FOYT01000006.1"/>
</dbReference>
<keyword evidence="3 5" id="KW-0808">Transferase</keyword>
<accession>A0A1I6J3E0</accession>
<dbReference type="Proteomes" id="UP000198531">
    <property type="component" value="Unassembled WGS sequence"/>
</dbReference>
<keyword evidence="2" id="KW-0328">Glycosyltransferase</keyword>
<protein>
    <submittedName>
        <fullName evidence="5">Glycosyltransferase, GT2 family</fullName>
    </submittedName>
</protein>
<dbReference type="InterPro" id="IPR001173">
    <property type="entry name" value="Glyco_trans_2-like"/>
</dbReference>
<dbReference type="PANTHER" id="PTHR43179">
    <property type="entry name" value="RHAMNOSYLTRANSFERASE WBBL"/>
    <property type="match status" value="1"/>
</dbReference>